<evidence type="ECO:0000313" key="5">
    <source>
        <dbReference type="Proteomes" id="UP001168821"/>
    </source>
</evidence>
<dbReference type="SUPFAM" id="SSF56496">
    <property type="entry name" value="Fibrinogen C-terminal domain-like"/>
    <property type="match status" value="1"/>
</dbReference>
<dbReference type="Proteomes" id="UP001168821">
    <property type="component" value="Unassembled WGS sequence"/>
</dbReference>
<proteinExistence type="predicted"/>
<feature type="signal peptide" evidence="1">
    <location>
        <begin position="1"/>
        <end position="17"/>
    </location>
</feature>
<sequence length="344" mass="39371">MWCTFVFVLIIVVVCNCEEIYVSSIITPDTEHQKLINILNTLNEKVELQSTIREINHRLENLDKHYAESKLSPGTTCNEVSRKLERIEQKLTLNTTDSTREFDERLKKLELQIADLQNHPKVVPETTTIPENCLEVKNRGNNVSGIFLIKPQFAYSPFLVVCDMTTRGGGWTVILNRFDGSVDFYLDWQSYKLGFGNLAGEFWLGLEKIHKLSGYQVNELLVELVESDNKEAYASYQQFSVASEVEGYALQTVGGFSGTAEDSLTYHAGLKFTTKDKDQDPHVKLNCAQSDNGGWWYGECHRSHLTGVYTEQTHKYRGMRWGERYYLKKAKMLIKPQLDSSLVL</sequence>
<dbReference type="PANTHER" id="PTHR19143:SF458">
    <property type="entry name" value="FIBRINOGEN C-TERMINAL DOMAIN-CONTAINING PROTEIN-RELATED"/>
    <property type="match status" value="1"/>
</dbReference>
<evidence type="ECO:0000256" key="1">
    <source>
        <dbReference type="SAM" id="SignalP"/>
    </source>
</evidence>
<name>A0AA38IZP5_9CUCU</name>
<feature type="chain" id="PRO_5041630274" description="Fibrinogen C-terminal domain-containing protein" evidence="1">
    <location>
        <begin position="18"/>
        <end position="344"/>
    </location>
</feature>
<dbReference type="GO" id="GO:0005615">
    <property type="term" value="C:extracellular space"/>
    <property type="evidence" value="ECO:0007669"/>
    <property type="project" value="TreeGrafter"/>
</dbReference>
<gene>
    <name evidence="3" type="ORF">Zmor_008378</name>
    <name evidence="4" type="ORF">Zmor_008415</name>
</gene>
<dbReference type="PROSITE" id="PS51406">
    <property type="entry name" value="FIBRINOGEN_C_2"/>
    <property type="match status" value="1"/>
</dbReference>
<comment type="caution">
    <text evidence="4">The sequence shown here is derived from an EMBL/GenBank/DDBJ whole genome shotgun (WGS) entry which is preliminary data.</text>
</comment>
<dbReference type="InterPro" id="IPR036056">
    <property type="entry name" value="Fibrinogen-like_C"/>
</dbReference>
<dbReference type="EMBL" id="JALNTZ010000002">
    <property type="protein sequence ID" value="KAJ3664231.1"/>
    <property type="molecule type" value="Genomic_DNA"/>
</dbReference>
<reference evidence="4" key="1">
    <citation type="journal article" date="2023" name="G3 (Bethesda)">
        <title>Whole genome assemblies of Zophobas morio and Tenebrio molitor.</title>
        <authorList>
            <person name="Kaur S."/>
            <person name="Stinson S.A."/>
            <person name="diCenzo G.C."/>
        </authorList>
    </citation>
    <scope>NUCLEOTIDE SEQUENCE</scope>
    <source>
        <strain evidence="4">QUZm001</strain>
    </source>
</reference>
<dbReference type="SMART" id="SM00186">
    <property type="entry name" value="FBG"/>
    <property type="match status" value="1"/>
</dbReference>
<protein>
    <recommendedName>
        <fullName evidence="2">Fibrinogen C-terminal domain-containing protein</fullName>
    </recommendedName>
</protein>
<organism evidence="4 5">
    <name type="scientific">Zophobas morio</name>
    <dbReference type="NCBI Taxonomy" id="2755281"/>
    <lineage>
        <taxon>Eukaryota</taxon>
        <taxon>Metazoa</taxon>
        <taxon>Ecdysozoa</taxon>
        <taxon>Arthropoda</taxon>
        <taxon>Hexapoda</taxon>
        <taxon>Insecta</taxon>
        <taxon>Pterygota</taxon>
        <taxon>Neoptera</taxon>
        <taxon>Endopterygota</taxon>
        <taxon>Coleoptera</taxon>
        <taxon>Polyphaga</taxon>
        <taxon>Cucujiformia</taxon>
        <taxon>Tenebrionidae</taxon>
        <taxon>Zophobas</taxon>
    </lineage>
</organism>
<dbReference type="EMBL" id="JALNTZ010000002">
    <property type="protein sequence ID" value="KAJ3664190.1"/>
    <property type="molecule type" value="Genomic_DNA"/>
</dbReference>
<evidence type="ECO:0000313" key="4">
    <source>
        <dbReference type="EMBL" id="KAJ3664231.1"/>
    </source>
</evidence>
<dbReference type="CDD" id="cd00087">
    <property type="entry name" value="FReD"/>
    <property type="match status" value="1"/>
</dbReference>
<dbReference type="AlphaFoldDB" id="A0AA38IZP5"/>
<evidence type="ECO:0000313" key="3">
    <source>
        <dbReference type="EMBL" id="KAJ3664190.1"/>
    </source>
</evidence>
<keyword evidence="5" id="KW-1185">Reference proteome</keyword>
<keyword evidence="1" id="KW-0732">Signal</keyword>
<dbReference type="Gene3D" id="3.90.215.10">
    <property type="entry name" value="Gamma Fibrinogen, chain A, domain 1"/>
    <property type="match status" value="1"/>
</dbReference>
<evidence type="ECO:0000259" key="2">
    <source>
        <dbReference type="PROSITE" id="PS51406"/>
    </source>
</evidence>
<dbReference type="InterPro" id="IPR002181">
    <property type="entry name" value="Fibrinogen_a/b/g_C_dom"/>
</dbReference>
<dbReference type="InterPro" id="IPR050373">
    <property type="entry name" value="Fibrinogen_C-term_domain"/>
</dbReference>
<dbReference type="PANTHER" id="PTHR19143">
    <property type="entry name" value="FIBRINOGEN/TENASCIN/ANGIOPOEITIN"/>
    <property type="match status" value="1"/>
</dbReference>
<dbReference type="NCBIfam" id="NF040941">
    <property type="entry name" value="GGGWT_bact"/>
    <property type="match status" value="1"/>
</dbReference>
<dbReference type="InterPro" id="IPR014716">
    <property type="entry name" value="Fibrinogen_a/b/g_C_1"/>
</dbReference>
<accession>A0AA38IZP5</accession>
<feature type="domain" description="Fibrinogen C-terminal" evidence="2">
    <location>
        <begin position="124"/>
        <end position="338"/>
    </location>
</feature>
<dbReference type="Pfam" id="PF00147">
    <property type="entry name" value="Fibrinogen_C"/>
    <property type="match status" value="1"/>
</dbReference>